<dbReference type="InterPro" id="IPR008928">
    <property type="entry name" value="6-hairpin_glycosidase_sf"/>
</dbReference>
<dbReference type="InterPro" id="IPR010819">
    <property type="entry name" value="AGE/CE"/>
</dbReference>
<accession>X1G6T3</accession>
<keyword evidence="2" id="KW-0413">Isomerase</keyword>
<feature type="non-terminal residue" evidence="3">
    <location>
        <position position="290"/>
    </location>
</feature>
<dbReference type="EMBL" id="BARU01016873">
    <property type="protein sequence ID" value="GAH53621.1"/>
    <property type="molecule type" value="Genomic_DNA"/>
</dbReference>
<dbReference type="SUPFAM" id="SSF48208">
    <property type="entry name" value="Six-hairpin glycosidases"/>
    <property type="match status" value="1"/>
</dbReference>
<evidence type="ECO:0000256" key="2">
    <source>
        <dbReference type="ARBA" id="ARBA00023235"/>
    </source>
</evidence>
<comment type="similarity">
    <text evidence="1">Belongs to the N-acylglucosamine 2-epimerase family.</text>
</comment>
<organism evidence="3">
    <name type="scientific">marine sediment metagenome</name>
    <dbReference type="NCBI Taxonomy" id="412755"/>
    <lineage>
        <taxon>unclassified sequences</taxon>
        <taxon>metagenomes</taxon>
        <taxon>ecological metagenomes</taxon>
    </lineage>
</organism>
<dbReference type="Gene3D" id="1.50.10.10">
    <property type="match status" value="1"/>
</dbReference>
<proteinExistence type="inferred from homology"/>
<dbReference type="PANTHER" id="PTHR15108">
    <property type="entry name" value="N-ACYLGLUCOSAMINE-2-EPIMERASE"/>
    <property type="match status" value="1"/>
</dbReference>
<reference evidence="3" key="1">
    <citation type="journal article" date="2014" name="Front. Microbiol.">
        <title>High frequency of phylogenetically diverse reductive dehalogenase-homologous genes in deep subseafloor sedimentary metagenomes.</title>
        <authorList>
            <person name="Kawai M."/>
            <person name="Futagami T."/>
            <person name="Toyoda A."/>
            <person name="Takaki Y."/>
            <person name="Nishi S."/>
            <person name="Hori S."/>
            <person name="Arai W."/>
            <person name="Tsubouchi T."/>
            <person name="Morono Y."/>
            <person name="Uchiyama I."/>
            <person name="Ito T."/>
            <person name="Fujiyama A."/>
            <person name="Inagaki F."/>
            <person name="Takami H."/>
        </authorList>
    </citation>
    <scope>NUCLEOTIDE SEQUENCE</scope>
    <source>
        <strain evidence="3">Expedition CK06-06</strain>
    </source>
</reference>
<sequence>MNIERIEELIRVHRDGLLKSTVPFWMRHTIDREYGGFLNFLDHDGAVYCTDKPVWVLCRFTWLTALLYNEVEKRQEWLDASAHGIDFIEKHCFDTDGRMFYMVTRDGRPLRKRRYLFSETFGVIAFSEYARATNDEARLQKAKDLYKLLLRYYRNPELLPPKVYPETRRTKGHAMPMILLGITQQLRKNGNDALYDEVIEESLREILDDFVHEDEQALFETVGPNGERLDSPEGRCINPGHAMETSWFIMEEARQSNRPELIPRACKILDWSLARGWDSQYGGILYFVDV</sequence>
<evidence type="ECO:0008006" key="4">
    <source>
        <dbReference type="Google" id="ProtNLM"/>
    </source>
</evidence>
<protein>
    <recommendedName>
        <fullName evidence="4">N-acylglucosamine 2-epimerase</fullName>
    </recommendedName>
</protein>
<dbReference type="GO" id="GO:0005975">
    <property type="term" value="P:carbohydrate metabolic process"/>
    <property type="evidence" value="ECO:0007669"/>
    <property type="project" value="InterPro"/>
</dbReference>
<dbReference type="InterPro" id="IPR012341">
    <property type="entry name" value="6hp_glycosidase-like_sf"/>
</dbReference>
<comment type="caution">
    <text evidence="3">The sequence shown here is derived from an EMBL/GenBank/DDBJ whole genome shotgun (WGS) entry which is preliminary data.</text>
</comment>
<dbReference type="AlphaFoldDB" id="X1G6T3"/>
<name>X1G6T3_9ZZZZ</name>
<dbReference type="GO" id="GO:0016853">
    <property type="term" value="F:isomerase activity"/>
    <property type="evidence" value="ECO:0007669"/>
    <property type="project" value="UniProtKB-KW"/>
</dbReference>
<evidence type="ECO:0000256" key="1">
    <source>
        <dbReference type="ARBA" id="ARBA00008558"/>
    </source>
</evidence>
<evidence type="ECO:0000313" key="3">
    <source>
        <dbReference type="EMBL" id="GAH53621.1"/>
    </source>
</evidence>
<dbReference type="Pfam" id="PF07221">
    <property type="entry name" value="GlcNAc_2-epim"/>
    <property type="match status" value="1"/>
</dbReference>
<gene>
    <name evidence="3" type="ORF">S03H2_28021</name>
</gene>